<evidence type="ECO:0000313" key="2">
    <source>
        <dbReference type="EMBL" id="RPD97950.1"/>
    </source>
</evidence>
<reference evidence="2 3" key="1">
    <citation type="submission" date="2018-11" db="EMBL/GenBank/DDBJ databases">
        <title>Aureibaculum marinum gen. nov., sp. nov., a member of the family Flavobacteriaceae isolated from the Bohai Sea.</title>
        <authorList>
            <person name="Ji X."/>
        </authorList>
    </citation>
    <scope>NUCLEOTIDE SEQUENCE [LARGE SCALE GENOMIC DNA]</scope>
    <source>
        <strain evidence="2 3">BH-SD17</strain>
    </source>
</reference>
<dbReference type="OrthoDB" id="1448121at2"/>
<name>A0A3N4P083_9FLAO</name>
<sequence>MRTVYFYLMLMLGLLSSCASTKSVNTDQIKNIVEKQYFNIESDIAQPSASVGMANLQNSGLLGIGNSASNINLIGNSNFLEVKGDSITSYLPYYGERYSNVGYGSDNGGIELEGDVKNYVVVWNDKKQHYTITFQAKSKNSNELFDARLVLYPNLKSYLTLSSPSRTSITYIGKVKEIYDKTSS</sequence>
<proteinExistence type="predicted"/>
<evidence type="ECO:0000313" key="3">
    <source>
        <dbReference type="Proteomes" id="UP000270856"/>
    </source>
</evidence>
<dbReference type="Proteomes" id="UP000270856">
    <property type="component" value="Unassembled WGS sequence"/>
</dbReference>
<protein>
    <submittedName>
        <fullName evidence="2">DUF4251 domain-containing protein</fullName>
    </submittedName>
</protein>
<dbReference type="Pfam" id="PF14059">
    <property type="entry name" value="DUF4251"/>
    <property type="match status" value="1"/>
</dbReference>
<dbReference type="Gene3D" id="2.40.128.410">
    <property type="match status" value="1"/>
</dbReference>
<feature type="signal peptide" evidence="1">
    <location>
        <begin position="1"/>
        <end position="21"/>
    </location>
</feature>
<keyword evidence="1" id="KW-0732">Signal</keyword>
<dbReference type="RefSeq" id="WP_123897309.1">
    <property type="nucleotide sequence ID" value="NZ_RPFJ01000008.1"/>
</dbReference>
<feature type="chain" id="PRO_5018131434" evidence="1">
    <location>
        <begin position="22"/>
        <end position="184"/>
    </location>
</feature>
<dbReference type="InterPro" id="IPR025347">
    <property type="entry name" value="DUF4251"/>
</dbReference>
<comment type="caution">
    <text evidence="2">The sequence shown here is derived from an EMBL/GenBank/DDBJ whole genome shotgun (WGS) entry which is preliminary data.</text>
</comment>
<accession>A0A3N4P083</accession>
<dbReference type="EMBL" id="RPFJ01000008">
    <property type="protein sequence ID" value="RPD97950.1"/>
    <property type="molecule type" value="Genomic_DNA"/>
</dbReference>
<dbReference type="AlphaFoldDB" id="A0A3N4P083"/>
<organism evidence="2 3">
    <name type="scientific">Aureibaculum marinum</name>
    <dbReference type="NCBI Taxonomy" id="2487930"/>
    <lineage>
        <taxon>Bacteria</taxon>
        <taxon>Pseudomonadati</taxon>
        <taxon>Bacteroidota</taxon>
        <taxon>Flavobacteriia</taxon>
        <taxon>Flavobacteriales</taxon>
        <taxon>Flavobacteriaceae</taxon>
        <taxon>Aureibaculum</taxon>
    </lineage>
</organism>
<keyword evidence="3" id="KW-1185">Reference proteome</keyword>
<dbReference type="PROSITE" id="PS51257">
    <property type="entry name" value="PROKAR_LIPOPROTEIN"/>
    <property type="match status" value="1"/>
</dbReference>
<evidence type="ECO:0000256" key="1">
    <source>
        <dbReference type="SAM" id="SignalP"/>
    </source>
</evidence>
<gene>
    <name evidence="2" type="ORF">EGM88_07225</name>
</gene>